<keyword evidence="3" id="KW-1185">Reference proteome</keyword>
<keyword evidence="1" id="KW-1133">Transmembrane helix</keyword>
<name>A0ABY2B204_9FLAO</name>
<proteinExistence type="predicted"/>
<dbReference type="Pfam" id="PF17329">
    <property type="entry name" value="DUF5367"/>
    <property type="match status" value="1"/>
</dbReference>
<dbReference type="InterPro" id="IPR020509">
    <property type="entry name" value="Uncharacterised_YnzE"/>
</dbReference>
<dbReference type="Proteomes" id="UP000295270">
    <property type="component" value="Unassembled WGS sequence"/>
</dbReference>
<sequence length="128" mass="14401">MNYVKMLLAGLFVWVCVSAAFYLSVLFDIINHSFNINLLIVLVIMFLSSTNLASFYYKNDPKKHGLLLGLGMSITAVLLDVSITVPFVEIPKGSSYSHFFASPVIWILVAFNTATVYGYWKLKIKPKK</sequence>
<keyword evidence="1" id="KW-0812">Transmembrane</keyword>
<organism evidence="2 3">
    <name type="scientific">Flavobacterium circumlabens</name>
    <dbReference type="NCBI Taxonomy" id="2133765"/>
    <lineage>
        <taxon>Bacteria</taxon>
        <taxon>Pseudomonadati</taxon>
        <taxon>Bacteroidota</taxon>
        <taxon>Flavobacteriia</taxon>
        <taxon>Flavobacteriales</taxon>
        <taxon>Flavobacteriaceae</taxon>
        <taxon>Flavobacterium</taxon>
    </lineage>
</organism>
<accession>A0ABY2B204</accession>
<keyword evidence="1" id="KW-0472">Membrane</keyword>
<comment type="caution">
    <text evidence="2">The sequence shown here is derived from an EMBL/GenBank/DDBJ whole genome shotgun (WGS) entry which is preliminary data.</text>
</comment>
<evidence type="ECO:0000256" key="1">
    <source>
        <dbReference type="SAM" id="Phobius"/>
    </source>
</evidence>
<dbReference type="EMBL" id="SLWA01000002">
    <property type="protein sequence ID" value="TCN59866.1"/>
    <property type="molecule type" value="Genomic_DNA"/>
</dbReference>
<feature type="transmembrane region" description="Helical" evidence="1">
    <location>
        <begin position="66"/>
        <end position="88"/>
    </location>
</feature>
<feature type="transmembrane region" description="Helical" evidence="1">
    <location>
        <begin position="100"/>
        <end position="120"/>
    </location>
</feature>
<feature type="transmembrane region" description="Helical" evidence="1">
    <location>
        <begin position="36"/>
        <end position="57"/>
    </location>
</feature>
<evidence type="ECO:0000313" key="3">
    <source>
        <dbReference type="Proteomes" id="UP000295270"/>
    </source>
</evidence>
<evidence type="ECO:0000313" key="2">
    <source>
        <dbReference type="EMBL" id="TCN59866.1"/>
    </source>
</evidence>
<gene>
    <name evidence="2" type="ORF">EV142_102486</name>
</gene>
<dbReference type="RefSeq" id="WP_132033856.1">
    <property type="nucleotide sequence ID" value="NZ_QWDN01000002.1"/>
</dbReference>
<reference evidence="2 3" key="1">
    <citation type="journal article" date="2015" name="Stand. Genomic Sci.">
        <title>Genomic Encyclopedia of Bacterial and Archaeal Type Strains, Phase III: the genomes of soil and plant-associated and newly described type strains.</title>
        <authorList>
            <person name="Whitman W.B."/>
            <person name="Woyke T."/>
            <person name="Klenk H.P."/>
            <person name="Zhou Y."/>
            <person name="Lilburn T.G."/>
            <person name="Beck B.J."/>
            <person name="De Vos P."/>
            <person name="Vandamme P."/>
            <person name="Eisen J.A."/>
            <person name="Garrity G."/>
            <person name="Hugenholtz P."/>
            <person name="Kyrpides N.C."/>
        </authorList>
    </citation>
    <scope>NUCLEOTIDE SEQUENCE [LARGE SCALE GENOMIC DNA]</scope>
    <source>
        <strain evidence="2 3">P5626</strain>
    </source>
</reference>
<feature type="transmembrane region" description="Helical" evidence="1">
    <location>
        <begin position="7"/>
        <end position="30"/>
    </location>
</feature>
<protein>
    <recommendedName>
        <fullName evidence="4">DUF5367 domain-containing protein</fullName>
    </recommendedName>
</protein>
<evidence type="ECO:0008006" key="4">
    <source>
        <dbReference type="Google" id="ProtNLM"/>
    </source>
</evidence>